<dbReference type="Proteomes" id="UP000238169">
    <property type="component" value="Unassembled WGS sequence"/>
</dbReference>
<name>A0A2U3I8U7_9BURK</name>
<protein>
    <recommendedName>
        <fullName evidence="1">DUF5655 domain-containing protein</fullName>
    </recommendedName>
</protein>
<dbReference type="InterPro" id="IPR043714">
    <property type="entry name" value="DUF5655"/>
</dbReference>
<dbReference type="AlphaFoldDB" id="A0A2U3I8U7"/>
<evidence type="ECO:0000259" key="1">
    <source>
        <dbReference type="Pfam" id="PF18899"/>
    </source>
</evidence>
<dbReference type="OrthoDB" id="3654724at2"/>
<evidence type="ECO:0000313" key="3">
    <source>
        <dbReference type="Proteomes" id="UP000238169"/>
    </source>
</evidence>
<dbReference type="EMBL" id="OGTP01000013">
    <property type="protein sequence ID" value="SPB16629.1"/>
    <property type="molecule type" value="Genomic_DNA"/>
</dbReference>
<reference evidence="3" key="1">
    <citation type="submission" date="2018-01" db="EMBL/GenBank/DDBJ databases">
        <authorList>
            <person name="Peeters C."/>
        </authorList>
    </citation>
    <scope>NUCLEOTIDE SEQUENCE [LARGE SCALE GENOMIC DNA]</scope>
</reference>
<gene>
    <name evidence="2" type="ORF">NOV72_03829</name>
</gene>
<sequence length="334" mass="37305">MSDIKLFKLVEGMAVELDGHASDLEKPLQSLIEQNLEALLRIRFLATEYATGKTHSGRIDSLGIDENNSPVILEYKRSVGENVINQGLFYLDWLMDHQAEFKLLVMDKLGHEAAAQIDWSLPRLLCIAADFTRYDVHAVQQINRNVELIRYRRFGSDLLLFELVNATVAAKPKIVPKPVNPGKAVLSPVSIVPAEPAAPTLPTLPATAARPVGSGGDKSYAEWVEQYPASMLELLESLEDFVSSLGDDVQRRELKLYVAFKRLKNFASIVPQKARFLLFLHLDPDKINPLPNNARDVRKVGHWGTGDLEFSIASFDDFEQTKPLILMAYEGHGS</sequence>
<keyword evidence="3" id="KW-1185">Reference proteome</keyword>
<dbReference type="RefSeq" id="WP_106856178.1">
    <property type="nucleotide sequence ID" value="NZ_OGTP01000013.1"/>
</dbReference>
<dbReference type="Gene3D" id="3.40.1350.10">
    <property type="match status" value="1"/>
</dbReference>
<dbReference type="InterPro" id="IPR011856">
    <property type="entry name" value="tRNA_endonuc-like_dom_sf"/>
</dbReference>
<evidence type="ECO:0000313" key="2">
    <source>
        <dbReference type="EMBL" id="SPB16629.1"/>
    </source>
</evidence>
<feature type="domain" description="DUF5655" evidence="1">
    <location>
        <begin position="228"/>
        <end position="330"/>
    </location>
</feature>
<dbReference type="GO" id="GO:0003676">
    <property type="term" value="F:nucleic acid binding"/>
    <property type="evidence" value="ECO:0007669"/>
    <property type="project" value="InterPro"/>
</dbReference>
<accession>A0A2U3I8U7</accession>
<proteinExistence type="predicted"/>
<organism evidence="2 3">
    <name type="scientific">Caballeronia novacaledonica</name>
    <dbReference type="NCBI Taxonomy" id="1544861"/>
    <lineage>
        <taxon>Bacteria</taxon>
        <taxon>Pseudomonadati</taxon>
        <taxon>Pseudomonadota</taxon>
        <taxon>Betaproteobacteria</taxon>
        <taxon>Burkholderiales</taxon>
        <taxon>Burkholderiaceae</taxon>
        <taxon>Caballeronia</taxon>
    </lineage>
</organism>
<dbReference type="Pfam" id="PF18899">
    <property type="entry name" value="DUF5655"/>
    <property type="match status" value="1"/>
</dbReference>